<dbReference type="InterPro" id="IPR013112">
    <property type="entry name" value="FAD-bd_8"/>
</dbReference>
<evidence type="ECO:0000313" key="16">
    <source>
        <dbReference type="Proteomes" id="UP000033882"/>
    </source>
</evidence>
<dbReference type="InterPro" id="IPR013130">
    <property type="entry name" value="Fe3_Rdtase_TM_dom"/>
</dbReference>
<dbReference type="GO" id="GO:0050660">
    <property type="term" value="F:flavin adenine dinucleotide binding"/>
    <property type="evidence" value="ECO:0007669"/>
    <property type="project" value="TreeGrafter"/>
</dbReference>
<evidence type="ECO:0000256" key="2">
    <source>
        <dbReference type="ARBA" id="ARBA00004141"/>
    </source>
</evidence>
<protein>
    <submittedName>
        <fullName evidence="15">Membrane flavodoxin oxidoreductase</fullName>
    </submittedName>
</protein>
<dbReference type="Pfam" id="PF01794">
    <property type="entry name" value="Ferric_reduct"/>
    <property type="match status" value="1"/>
</dbReference>
<evidence type="ECO:0000256" key="1">
    <source>
        <dbReference type="ARBA" id="ARBA00001974"/>
    </source>
</evidence>
<proteinExistence type="predicted"/>
<dbReference type="InterPro" id="IPR017938">
    <property type="entry name" value="Riboflavin_synthase-like_b-brl"/>
</dbReference>
<feature type="transmembrane region" description="Helical" evidence="13">
    <location>
        <begin position="49"/>
        <end position="67"/>
    </location>
</feature>
<keyword evidence="6" id="KW-0479">Metal-binding</keyword>
<evidence type="ECO:0000256" key="10">
    <source>
        <dbReference type="ARBA" id="ARBA00023004"/>
    </source>
</evidence>
<dbReference type="PANTHER" id="PTHR47354:SF8">
    <property type="entry name" value="1,2-PHENYLACETYL-COA EPOXIDASE, SUBUNIT E"/>
    <property type="match status" value="1"/>
</dbReference>
<dbReference type="PRINTS" id="PR00409">
    <property type="entry name" value="PHDIOXRDTASE"/>
</dbReference>
<keyword evidence="4 13" id="KW-0812">Transmembrane</keyword>
<dbReference type="InterPro" id="IPR017927">
    <property type="entry name" value="FAD-bd_FR_type"/>
</dbReference>
<dbReference type="EMBL" id="LCPB01000006">
    <property type="protein sequence ID" value="KKU90110.1"/>
    <property type="molecule type" value="Genomic_DNA"/>
</dbReference>
<dbReference type="GO" id="GO:0051537">
    <property type="term" value="F:2 iron, 2 sulfur cluster binding"/>
    <property type="evidence" value="ECO:0007669"/>
    <property type="project" value="UniProtKB-KW"/>
</dbReference>
<dbReference type="Gene3D" id="3.40.50.80">
    <property type="entry name" value="Nucleotide-binding domain of ferredoxin-NADP reductase (FNR) module"/>
    <property type="match status" value="1"/>
</dbReference>
<evidence type="ECO:0000256" key="13">
    <source>
        <dbReference type="SAM" id="Phobius"/>
    </source>
</evidence>
<comment type="cofactor">
    <cofactor evidence="1">
        <name>FAD</name>
        <dbReference type="ChEBI" id="CHEBI:57692"/>
    </cofactor>
</comment>
<keyword evidence="7" id="KW-0274">FAD</keyword>
<evidence type="ECO:0000256" key="8">
    <source>
        <dbReference type="ARBA" id="ARBA00022989"/>
    </source>
</evidence>
<dbReference type="CDD" id="cd06198">
    <property type="entry name" value="FNR_like_3"/>
    <property type="match status" value="1"/>
</dbReference>
<dbReference type="PROSITE" id="PS51384">
    <property type="entry name" value="FAD_FR"/>
    <property type="match status" value="1"/>
</dbReference>
<dbReference type="GO" id="GO:0016020">
    <property type="term" value="C:membrane"/>
    <property type="evidence" value="ECO:0007669"/>
    <property type="project" value="UniProtKB-SubCell"/>
</dbReference>
<keyword evidence="5" id="KW-0001">2Fe-2S</keyword>
<dbReference type="PANTHER" id="PTHR47354">
    <property type="entry name" value="NADH OXIDOREDUCTASE HCR"/>
    <property type="match status" value="1"/>
</dbReference>
<feature type="transmembrane region" description="Helical" evidence="13">
    <location>
        <begin position="88"/>
        <end position="107"/>
    </location>
</feature>
<dbReference type="AlphaFoldDB" id="A0A0G1X6V9"/>
<feature type="domain" description="FAD-binding FR-type" evidence="14">
    <location>
        <begin position="211"/>
        <end position="310"/>
    </location>
</feature>
<keyword evidence="8 13" id="KW-1133">Transmembrane helix</keyword>
<dbReference type="Pfam" id="PF00175">
    <property type="entry name" value="NAD_binding_1"/>
    <property type="match status" value="1"/>
</dbReference>
<dbReference type="SUPFAM" id="SSF52343">
    <property type="entry name" value="Ferredoxin reductase-like, C-terminal NADP-linked domain"/>
    <property type="match status" value="1"/>
</dbReference>
<sequence length="434" mass="48651">MKLQRIKRSSGWLIIVALSLLPLLFWATMKPITLRFETPTYTLTSIGQIFGLIGMALFALTLVLGTRHPILEQFFDGINKAYVAHHRLGAITFSLLLFHPIVIALKIALVASTRDAALFLLSTDPDILWGTAALLSMILFLILTFFISFAYHKWRLTHQFLSVSFVLASIHTLVIYSDTQNSAGLYWLMATFIAIGVVAICYRTLAPKFFVPHIEYIVDEVRTLDKNTVSIYMVPAYRPIAYRPGQFVFISFEDEKVGKESHPFSLISTPDEPRLAIAIKTLGDHTGKFKLIAKNTVAQIEGPFGTFLYDHFAGKNQIWIAGGIGITPFIGMAKSVTDSSYHITIYYCVTNKAEAVFLDELLTIEQGNPSIRIVPYCSSTQGHISAATLQMDEDIHSKEILICGPQPMMHSLTRQLIEKGTKKSHIHTEEFGFR</sequence>
<dbReference type="InterPro" id="IPR001433">
    <property type="entry name" value="OxRdtase_FAD/NAD-bd"/>
</dbReference>
<keyword evidence="9" id="KW-0560">Oxidoreductase</keyword>
<evidence type="ECO:0000256" key="5">
    <source>
        <dbReference type="ARBA" id="ARBA00022714"/>
    </source>
</evidence>
<evidence type="ECO:0000256" key="9">
    <source>
        <dbReference type="ARBA" id="ARBA00023002"/>
    </source>
</evidence>
<feature type="transmembrane region" description="Helical" evidence="13">
    <location>
        <begin position="12"/>
        <end position="29"/>
    </location>
</feature>
<keyword evidence="10" id="KW-0408">Iron</keyword>
<keyword evidence="3" id="KW-0285">Flavoprotein</keyword>
<evidence type="ECO:0000256" key="4">
    <source>
        <dbReference type="ARBA" id="ARBA00022692"/>
    </source>
</evidence>
<organism evidence="15 16">
    <name type="scientific">Candidatus Wolfebacteria bacterium GW2011_GWA2_47_9b</name>
    <dbReference type="NCBI Taxonomy" id="1619005"/>
    <lineage>
        <taxon>Bacteria</taxon>
        <taxon>Candidatus Wolfeibacteriota</taxon>
    </lineage>
</organism>
<evidence type="ECO:0000256" key="3">
    <source>
        <dbReference type="ARBA" id="ARBA00022630"/>
    </source>
</evidence>
<dbReference type="Proteomes" id="UP000033882">
    <property type="component" value="Unassembled WGS sequence"/>
</dbReference>
<comment type="caution">
    <text evidence="15">The sequence shown here is derived from an EMBL/GenBank/DDBJ whole genome shotgun (WGS) entry which is preliminary data.</text>
</comment>
<evidence type="ECO:0000256" key="6">
    <source>
        <dbReference type="ARBA" id="ARBA00022723"/>
    </source>
</evidence>
<evidence type="ECO:0000256" key="11">
    <source>
        <dbReference type="ARBA" id="ARBA00023014"/>
    </source>
</evidence>
<dbReference type="GO" id="GO:0046872">
    <property type="term" value="F:metal ion binding"/>
    <property type="evidence" value="ECO:0007669"/>
    <property type="project" value="UniProtKB-KW"/>
</dbReference>
<dbReference type="SUPFAM" id="SSF63380">
    <property type="entry name" value="Riboflavin synthase domain-like"/>
    <property type="match status" value="1"/>
</dbReference>
<keyword evidence="12 13" id="KW-0472">Membrane</keyword>
<dbReference type="GO" id="GO:0016491">
    <property type="term" value="F:oxidoreductase activity"/>
    <property type="evidence" value="ECO:0007669"/>
    <property type="project" value="UniProtKB-KW"/>
</dbReference>
<evidence type="ECO:0000256" key="7">
    <source>
        <dbReference type="ARBA" id="ARBA00022827"/>
    </source>
</evidence>
<evidence type="ECO:0000256" key="12">
    <source>
        <dbReference type="ARBA" id="ARBA00023136"/>
    </source>
</evidence>
<accession>A0A0G1X6V9</accession>
<name>A0A0G1X6V9_9BACT</name>
<dbReference type="Pfam" id="PF08022">
    <property type="entry name" value="FAD_binding_8"/>
    <property type="match status" value="1"/>
</dbReference>
<feature type="transmembrane region" description="Helical" evidence="13">
    <location>
        <begin position="127"/>
        <end position="148"/>
    </location>
</feature>
<keyword evidence="11" id="KW-0411">Iron-sulfur</keyword>
<dbReference type="Gene3D" id="2.40.30.10">
    <property type="entry name" value="Translation factors"/>
    <property type="match status" value="1"/>
</dbReference>
<gene>
    <name evidence="15" type="ORF">UY19_C0006G0048</name>
</gene>
<feature type="transmembrane region" description="Helical" evidence="13">
    <location>
        <begin position="183"/>
        <end position="202"/>
    </location>
</feature>
<comment type="subcellular location">
    <subcellularLocation>
        <location evidence="2">Membrane</location>
        <topology evidence="2">Multi-pass membrane protein</topology>
    </subcellularLocation>
</comment>
<evidence type="ECO:0000313" key="15">
    <source>
        <dbReference type="EMBL" id="KKU90110.1"/>
    </source>
</evidence>
<dbReference type="InterPro" id="IPR050415">
    <property type="entry name" value="MRET"/>
</dbReference>
<reference evidence="15 16" key="1">
    <citation type="journal article" date="2015" name="Nature">
        <title>rRNA introns, odd ribosomes, and small enigmatic genomes across a large radiation of phyla.</title>
        <authorList>
            <person name="Brown C.T."/>
            <person name="Hug L.A."/>
            <person name="Thomas B.C."/>
            <person name="Sharon I."/>
            <person name="Castelle C.J."/>
            <person name="Singh A."/>
            <person name="Wilkins M.J."/>
            <person name="Williams K.H."/>
            <person name="Banfield J.F."/>
        </authorList>
    </citation>
    <scope>NUCLEOTIDE SEQUENCE [LARGE SCALE GENOMIC DNA]</scope>
</reference>
<evidence type="ECO:0000259" key="14">
    <source>
        <dbReference type="PROSITE" id="PS51384"/>
    </source>
</evidence>
<dbReference type="InterPro" id="IPR039261">
    <property type="entry name" value="FNR_nucleotide-bd"/>
</dbReference>